<evidence type="ECO:0000313" key="11">
    <source>
        <dbReference type="Proteomes" id="UP000680670"/>
    </source>
</evidence>
<evidence type="ECO:0000256" key="5">
    <source>
        <dbReference type="ARBA" id="ARBA00023136"/>
    </source>
</evidence>
<feature type="transmembrane region" description="Helical" evidence="6">
    <location>
        <begin position="15"/>
        <end position="38"/>
    </location>
</feature>
<dbReference type="EMBL" id="QYTW02000011">
    <property type="protein sequence ID" value="RST59376.1"/>
    <property type="molecule type" value="Genomic_DNA"/>
</dbReference>
<gene>
    <name evidence="9" type="ORF">D5F11_012330</name>
    <name evidence="8" type="ORF">J6TS1_33430</name>
</gene>
<reference evidence="8 11" key="2">
    <citation type="submission" date="2021-03" db="EMBL/GenBank/DDBJ databases">
        <title>Antimicrobial resistance genes in bacteria isolated from Japanese honey, and their potential for conferring macrolide and lincosamide resistance in the American foulbrood pathogen Paenibacillus larvae.</title>
        <authorList>
            <person name="Okamoto M."/>
            <person name="Kumagai M."/>
            <person name="Kanamori H."/>
            <person name="Takamatsu D."/>
        </authorList>
    </citation>
    <scope>NUCLEOTIDE SEQUENCE [LARGE SCALE GENOMIC DNA]</scope>
    <source>
        <strain evidence="8 11">J6TS1</strain>
    </source>
</reference>
<evidence type="ECO:0000313" key="8">
    <source>
        <dbReference type="EMBL" id="GIN97473.1"/>
    </source>
</evidence>
<proteinExistence type="predicted"/>
<keyword evidence="11" id="KW-1185">Reference proteome</keyword>
<evidence type="ECO:0000256" key="4">
    <source>
        <dbReference type="ARBA" id="ARBA00022989"/>
    </source>
</evidence>
<evidence type="ECO:0000259" key="7">
    <source>
        <dbReference type="Pfam" id="PF13396"/>
    </source>
</evidence>
<dbReference type="Proteomes" id="UP000287296">
    <property type="component" value="Unassembled WGS sequence"/>
</dbReference>
<keyword evidence="4 6" id="KW-1133">Transmembrane helix</keyword>
<evidence type="ECO:0000256" key="3">
    <source>
        <dbReference type="ARBA" id="ARBA00022692"/>
    </source>
</evidence>
<feature type="domain" description="Cardiolipin synthase N-terminal" evidence="7">
    <location>
        <begin position="28"/>
        <end position="70"/>
    </location>
</feature>
<keyword evidence="2" id="KW-1003">Cell membrane</keyword>
<organism evidence="9 10">
    <name type="scientific">Siminovitchia terrae</name>
    <name type="common">Bacillus terrae</name>
    <dbReference type="NCBI Taxonomy" id="1914933"/>
    <lineage>
        <taxon>Bacteria</taxon>
        <taxon>Bacillati</taxon>
        <taxon>Bacillota</taxon>
        <taxon>Bacilli</taxon>
        <taxon>Bacillales</taxon>
        <taxon>Bacillaceae</taxon>
        <taxon>Siminovitchia</taxon>
    </lineage>
</organism>
<dbReference type="RefSeq" id="WP_120116718.1">
    <property type="nucleotide sequence ID" value="NZ_BORI01000017.1"/>
</dbReference>
<dbReference type="GO" id="GO:0005886">
    <property type="term" value="C:plasma membrane"/>
    <property type="evidence" value="ECO:0007669"/>
    <property type="project" value="UniProtKB-SubCell"/>
</dbReference>
<dbReference type="EMBL" id="BORJ01000009">
    <property type="protein sequence ID" value="GIN97473.1"/>
    <property type="molecule type" value="Genomic_DNA"/>
</dbReference>
<protein>
    <submittedName>
        <fullName evidence="9">PLDc_N domain-containing protein</fullName>
    </submittedName>
</protein>
<evidence type="ECO:0000313" key="9">
    <source>
        <dbReference type="EMBL" id="RST59376.1"/>
    </source>
</evidence>
<evidence type="ECO:0000256" key="2">
    <source>
        <dbReference type="ARBA" id="ARBA00022475"/>
    </source>
</evidence>
<dbReference type="Proteomes" id="UP000680670">
    <property type="component" value="Unassembled WGS sequence"/>
</dbReference>
<evidence type="ECO:0000256" key="6">
    <source>
        <dbReference type="SAM" id="Phobius"/>
    </source>
</evidence>
<dbReference type="InterPro" id="IPR027379">
    <property type="entry name" value="CLS_N"/>
</dbReference>
<name>A0A429X7G6_SIMTE</name>
<dbReference type="OrthoDB" id="3243324at2"/>
<dbReference type="Pfam" id="PF13396">
    <property type="entry name" value="PLDc_N"/>
    <property type="match status" value="1"/>
</dbReference>
<evidence type="ECO:0000313" key="10">
    <source>
        <dbReference type="Proteomes" id="UP000287296"/>
    </source>
</evidence>
<keyword evidence="5 6" id="KW-0472">Membrane</keyword>
<keyword evidence="3 6" id="KW-0812">Transmembrane</keyword>
<accession>A0A429X7G6</accession>
<feature type="transmembrane region" description="Helical" evidence="6">
    <location>
        <begin position="50"/>
        <end position="68"/>
    </location>
</feature>
<comment type="caution">
    <text evidence="9">The sequence shown here is derived from an EMBL/GenBank/DDBJ whole genome shotgun (WGS) entry which is preliminary data.</text>
</comment>
<sequence>MHYGYHIGIDEIGNWLPLILPIVILHLILFSVALWDLLKRNQSREYKWMWGMIIVLINMIGPILYFIFGRRHSIDAPTSSKPASKKVWKS</sequence>
<reference evidence="9 10" key="1">
    <citation type="submission" date="2018-12" db="EMBL/GenBank/DDBJ databases">
        <authorList>
            <person name="Sun L."/>
            <person name="Chen Z."/>
        </authorList>
    </citation>
    <scope>NUCLEOTIDE SEQUENCE [LARGE SCALE GENOMIC DNA]</scope>
    <source>
        <strain evidence="9 10">LMG 29736</strain>
    </source>
</reference>
<evidence type="ECO:0000256" key="1">
    <source>
        <dbReference type="ARBA" id="ARBA00004651"/>
    </source>
</evidence>
<dbReference type="AlphaFoldDB" id="A0A429X7G6"/>
<comment type="subcellular location">
    <subcellularLocation>
        <location evidence="1">Cell membrane</location>
        <topology evidence="1">Multi-pass membrane protein</topology>
    </subcellularLocation>
</comment>